<keyword evidence="2" id="KW-1185">Reference proteome</keyword>
<name>A0ACC6P2N5_9BURK</name>
<evidence type="ECO:0000313" key="1">
    <source>
        <dbReference type="EMBL" id="MEJ7138387.1"/>
    </source>
</evidence>
<dbReference type="Proteomes" id="UP001364695">
    <property type="component" value="Unassembled WGS sequence"/>
</dbReference>
<evidence type="ECO:0000313" key="2">
    <source>
        <dbReference type="Proteomes" id="UP001364695"/>
    </source>
</evidence>
<proteinExistence type="predicted"/>
<reference evidence="1" key="1">
    <citation type="submission" date="2023-10" db="EMBL/GenBank/DDBJ databases">
        <title>Amphibacter perezi, gen. nov., sp. nov. a novel taxa of the family Comamonadaceae, class Betaproteobacteria isolated from the skin microbiota of Pelophylax perezi from different populations.</title>
        <authorList>
            <person name="Costa S."/>
            <person name="Proenca D.N."/>
            <person name="Lopes I."/>
            <person name="Morais P.V."/>
        </authorList>
    </citation>
    <scope>NUCLEOTIDE SEQUENCE</scope>
    <source>
        <strain evidence="1">SL12-8</strain>
    </source>
</reference>
<dbReference type="EMBL" id="JAWDIE010000010">
    <property type="protein sequence ID" value="MEJ7138387.1"/>
    <property type="molecule type" value="Genomic_DNA"/>
</dbReference>
<accession>A0ACC6P2N5</accession>
<comment type="caution">
    <text evidence="1">The sequence shown here is derived from an EMBL/GenBank/DDBJ whole genome shotgun (WGS) entry which is preliminary data.</text>
</comment>
<organism evidence="1 2">
    <name type="scientific">Amphibiibacter pelophylacis</name>
    <dbReference type="NCBI Taxonomy" id="1799477"/>
    <lineage>
        <taxon>Bacteria</taxon>
        <taxon>Pseudomonadati</taxon>
        <taxon>Pseudomonadota</taxon>
        <taxon>Betaproteobacteria</taxon>
        <taxon>Burkholderiales</taxon>
        <taxon>Sphaerotilaceae</taxon>
        <taxon>Amphibiibacter</taxon>
    </lineage>
</organism>
<sequence length="217" mass="22080">MRTQVTAIVLASSLMLSACANMTEGQQTTGKGAGLGALAGAVIGAATGDRTTALKGAAIGAGLGALGGYVWSQRLEEQKRQMEAATKGTGIQVDRTADNRLKLNVPADAGFAVGSAQISSTLANVLNQFATGLVGNPAASVAIIGHTDNTGSDAINNPLSLNRAAAARDYLVSRGVASNRFAIEGRGSREPVASNASNEGRAQNRRVEIYVSEAAPR</sequence>
<gene>
    <name evidence="1" type="ORF">RV045_08075</name>
</gene>
<protein>
    <submittedName>
        <fullName evidence="1">OmpA family protein</fullName>
    </submittedName>
</protein>